<evidence type="ECO:0000256" key="5">
    <source>
        <dbReference type="ARBA" id="ARBA00022862"/>
    </source>
</evidence>
<evidence type="ECO:0000256" key="1">
    <source>
        <dbReference type="ARBA" id="ARBA00001711"/>
    </source>
</evidence>
<organism evidence="10 11">
    <name type="scientific">Perilla frutescens var. hirtella</name>
    <name type="common">Perilla citriodora</name>
    <name type="synonym">Perilla setoyensis</name>
    <dbReference type="NCBI Taxonomy" id="608512"/>
    <lineage>
        <taxon>Eukaryota</taxon>
        <taxon>Viridiplantae</taxon>
        <taxon>Streptophyta</taxon>
        <taxon>Embryophyta</taxon>
        <taxon>Tracheophyta</taxon>
        <taxon>Spermatophyta</taxon>
        <taxon>Magnoliopsida</taxon>
        <taxon>eudicotyledons</taxon>
        <taxon>Gunneridae</taxon>
        <taxon>Pentapetalae</taxon>
        <taxon>asterids</taxon>
        <taxon>lamiids</taxon>
        <taxon>Lamiales</taxon>
        <taxon>Lamiaceae</taxon>
        <taxon>Nepetoideae</taxon>
        <taxon>Elsholtzieae</taxon>
        <taxon>Perilla</taxon>
    </lineage>
</organism>
<comment type="caution">
    <text evidence="10">The sequence shown here is derived from an EMBL/GenBank/DDBJ whole genome shotgun (WGS) entry which is preliminary data.</text>
</comment>
<evidence type="ECO:0000313" key="11">
    <source>
        <dbReference type="Proteomes" id="UP001190926"/>
    </source>
</evidence>
<dbReference type="EC" id="1.11.1.25" evidence="3"/>
<sequence>MAAVFAAARKLKHTSLLSPTSFFSTVSKAFATISVGDKLPDATLSYLDFANKLQTVSISELTSNKKAIILAVAGAFTPTCFQKHLPEFAMKAADFKAKGVDTISCISMNDAFVMKAWKENFKIRCWVSSLVRVHHLFPDSSRFPSLLVKQLEQEFLLSFNTQQLSVLFLCLFSYRSAQESC</sequence>
<comment type="similarity">
    <text evidence="2">Belongs to the peroxiredoxin family. Prx5 subfamily.</text>
</comment>
<dbReference type="GO" id="GO:0034599">
    <property type="term" value="P:cellular response to oxidative stress"/>
    <property type="evidence" value="ECO:0007669"/>
    <property type="project" value="InterPro"/>
</dbReference>
<dbReference type="Gene3D" id="3.40.30.10">
    <property type="entry name" value="Glutaredoxin"/>
    <property type="match status" value="1"/>
</dbReference>
<dbReference type="InterPro" id="IPR013740">
    <property type="entry name" value="Redoxin"/>
</dbReference>
<dbReference type="SUPFAM" id="SSF52833">
    <property type="entry name" value="Thioredoxin-like"/>
    <property type="match status" value="1"/>
</dbReference>
<evidence type="ECO:0000313" key="10">
    <source>
        <dbReference type="EMBL" id="KAH6825326.1"/>
    </source>
</evidence>
<dbReference type="GO" id="GO:0042744">
    <property type="term" value="P:hydrogen peroxide catabolic process"/>
    <property type="evidence" value="ECO:0007669"/>
    <property type="project" value="TreeGrafter"/>
</dbReference>
<feature type="domain" description="Thioredoxin" evidence="9">
    <location>
        <begin position="33"/>
        <end position="165"/>
    </location>
</feature>
<reference evidence="10 11" key="1">
    <citation type="journal article" date="2021" name="Nat. Commun.">
        <title>Incipient diploidization of the medicinal plant Perilla within 10,000 years.</title>
        <authorList>
            <person name="Zhang Y."/>
            <person name="Shen Q."/>
            <person name="Leng L."/>
            <person name="Zhang D."/>
            <person name="Chen S."/>
            <person name="Shi Y."/>
            <person name="Ning Z."/>
            <person name="Chen S."/>
        </authorList>
    </citation>
    <scope>NUCLEOTIDE SEQUENCE [LARGE SCALE GENOMIC DNA]</scope>
    <source>
        <strain evidence="11">cv. PC099</strain>
    </source>
</reference>
<evidence type="ECO:0000256" key="7">
    <source>
        <dbReference type="ARBA" id="ARBA00031688"/>
    </source>
</evidence>
<dbReference type="InterPro" id="IPR036249">
    <property type="entry name" value="Thioredoxin-like_sf"/>
</dbReference>
<name>A0AAD4P3Y6_PERFH</name>
<dbReference type="PROSITE" id="PS51352">
    <property type="entry name" value="THIOREDOXIN_2"/>
    <property type="match status" value="1"/>
</dbReference>
<keyword evidence="6" id="KW-0560">Oxidoreductase</keyword>
<dbReference type="GO" id="GO:0045454">
    <property type="term" value="P:cell redox homeostasis"/>
    <property type="evidence" value="ECO:0007669"/>
    <property type="project" value="TreeGrafter"/>
</dbReference>
<evidence type="ECO:0000256" key="4">
    <source>
        <dbReference type="ARBA" id="ARBA00022559"/>
    </source>
</evidence>
<dbReference type="PANTHER" id="PTHR10430:SF16">
    <property type="entry name" value="PEROXIREDOXIN-5, MITOCHONDRIAL"/>
    <property type="match status" value="1"/>
</dbReference>
<dbReference type="EMBL" id="SDAM02000176">
    <property type="protein sequence ID" value="KAH6825326.1"/>
    <property type="molecule type" value="Genomic_DNA"/>
</dbReference>
<proteinExistence type="inferred from homology"/>
<evidence type="ECO:0000259" key="9">
    <source>
        <dbReference type="PROSITE" id="PS51352"/>
    </source>
</evidence>
<dbReference type="Pfam" id="PF08534">
    <property type="entry name" value="Redoxin"/>
    <property type="match status" value="1"/>
</dbReference>
<dbReference type="PANTHER" id="PTHR10430">
    <property type="entry name" value="PEROXIREDOXIN"/>
    <property type="match status" value="1"/>
</dbReference>
<gene>
    <name evidence="10" type="ORF">C2S53_009930</name>
</gene>
<comment type="catalytic activity">
    <reaction evidence="1">
        <text>[glutaredoxin]-dithiol + a hydroperoxide = [glutaredoxin]-disulfide + an alcohol + H2O</text>
        <dbReference type="Rhea" id="RHEA:62624"/>
        <dbReference type="Rhea" id="RHEA-COMP:10729"/>
        <dbReference type="Rhea" id="RHEA-COMP:10730"/>
        <dbReference type="ChEBI" id="CHEBI:15377"/>
        <dbReference type="ChEBI" id="CHEBI:29950"/>
        <dbReference type="ChEBI" id="CHEBI:30879"/>
        <dbReference type="ChEBI" id="CHEBI:35924"/>
        <dbReference type="ChEBI" id="CHEBI:50058"/>
        <dbReference type="EC" id="1.11.1.25"/>
    </reaction>
</comment>
<evidence type="ECO:0000256" key="3">
    <source>
        <dbReference type="ARBA" id="ARBA00013016"/>
    </source>
</evidence>
<evidence type="ECO:0000256" key="6">
    <source>
        <dbReference type="ARBA" id="ARBA00023002"/>
    </source>
</evidence>
<feature type="active site" description="Cysteine sulfenic acid (-SOH) intermediate" evidence="8">
    <location>
        <position position="80"/>
    </location>
</feature>
<dbReference type="GO" id="GO:0005737">
    <property type="term" value="C:cytoplasm"/>
    <property type="evidence" value="ECO:0007669"/>
    <property type="project" value="TreeGrafter"/>
</dbReference>
<evidence type="ECO:0000256" key="2">
    <source>
        <dbReference type="ARBA" id="ARBA00010505"/>
    </source>
</evidence>
<keyword evidence="11" id="KW-1185">Reference proteome</keyword>
<dbReference type="InterPro" id="IPR013766">
    <property type="entry name" value="Thioredoxin_domain"/>
</dbReference>
<keyword evidence="5" id="KW-0049">Antioxidant</keyword>
<dbReference type="InterPro" id="IPR037944">
    <property type="entry name" value="PRX5-like"/>
</dbReference>
<dbReference type="Proteomes" id="UP001190926">
    <property type="component" value="Unassembled WGS sequence"/>
</dbReference>
<dbReference type="AlphaFoldDB" id="A0AAD4P3Y6"/>
<dbReference type="GO" id="GO:0008379">
    <property type="term" value="F:thioredoxin peroxidase activity"/>
    <property type="evidence" value="ECO:0007669"/>
    <property type="project" value="InterPro"/>
</dbReference>
<protein>
    <recommendedName>
        <fullName evidence="3">glutaredoxin-dependent peroxiredoxin</fullName>
        <ecNumber evidence="3">1.11.1.25</ecNumber>
    </recommendedName>
    <alternativeName>
        <fullName evidence="7">Glutaredoxin-dependent peroxiredoxin</fullName>
    </alternativeName>
</protein>
<accession>A0AAD4P3Y6</accession>
<evidence type="ECO:0000256" key="8">
    <source>
        <dbReference type="PIRSR" id="PIRSR637944-1"/>
    </source>
</evidence>
<keyword evidence="4" id="KW-0575">Peroxidase</keyword>